<dbReference type="Pfam" id="PF08585">
    <property type="entry name" value="RMI1_N_C"/>
    <property type="match status" value="1"/>
</dbReference>
<proteinExistence type="inferred from homology"/>
<dbReference type="SMART" id="SM01161">
    <property type="entry name" value="DUF1767"/>
    <property type="match status" value="1"/>
</dbReference>
<feature type="region of interest" description="Disordered" evidence="3">
    <location>
        <begin position="220"/>
        <end position="287"/>
    </location>
</feature>
<keyword evidence="7" id="KW-1185">Reference proteome</keyword>
<dbReference type="InterPro" id="IPR042470">
    <property type="entry name" value="RMI1_N_C_sf"/>
</dbReference>
<accession>A0ABD3FJS3</accession>
<feature type="compositionally biased region" description="Polar residues" evidence="3">
    <location>
        <begin position="220"/>
        <end position="237"/>
    </location>
</feature>
<evidence type="ECO:0000259" key="5">
    <source>
        <dbReference type="Pfam" id="PF16099"/>
    </source>
</evidence>
<dbReference type="Gene3D" id="2.40.50.770">
    <property type="entry name" value="RecQ-mediated genome instability protein Rmi1, C-terminal domain"/>
    <property type="match status" value="1"/>
</dbReference>
<evidence type="ECO:0000313" key="6">
    <source>
        <dbReference type="EMBL" id="KAL3667155.1"/>
    </source>
</evidence>
<dbReference type="EMBL" id="JBIMZQ010000015">
    <property type="protein sequence ID" value="KAL3667155.1"/>
    <property type="molecule type" value="Genomic_DNA"/>
</dbReference>
<evidence type="ECO:0000256" key="1">
    <source>
        <dbReference type="ARBA" id="ARBA00006395"/>
    </source>
</evidence>
<dbReference type="Pfam" id="PF16099">
    <property type="entry name" value="RMI1_C"/>
    <property type="match status" value="1"/>
</dbReference>
<feature type="compositionally biased region" description="Polar residues" evidence="3">
    <location>
        <begin position="245"/>
        <end position="258"/>
    </location>
</feature>
<sequence length="550" mass="59738">MQAVHHLGVKLQVGRELLPQAENAGKKMHRQLPYEALDPEWEAREYQKFRAAAGSAQQQAPYGAYLFGRLMQSDLHQSCRPALPPDVAKLNGSTIQGMCILQVVDVANIGANYEHRTEFSTAGPARTLKLGLTDGHQLVFGFEYTSLQQFSVNVPRGTKIIVENMPVRHGLLMLGPDNCQLLETSADFSGRGSGQVQQPTEANGLSAGAYSAALVTSQFNSGQQQPVTPPTRLQQPATGPLAISAPTNCTPRINTARTFNPPAPPNPEPSHRISTTSNGAPKPAAVPSVFVDIPSSDEDMDSDTTDPMVEHLFYSPKTPRYPVNVDAVKTAQASNNVIPSRKRPRSPSMDRTVGVTASTRLQVQQDSTPARLVSTTASVLLPVQGQHGNIRAAPAANPTRPFQYFTARLPALSSLTQPTTTRRFQIRACIKSVVGFQFNTGKYQLRVSVEDCTATKEADVAEDFVTRLMGVPCSEFLQTMQTKVQVAHGWAANMQFALMNLEGVMTFENGAASVGSAPLLLVDCRDFQPSDSRELLQRVKTLLHVYHAPS</sequence>
<evidence type="ECO:0000259" key="4">
    <source>
        <dbReference type="Pfam" id="PF08585"/>
    </source>
</evidence>
<comment type="caution">
    <text evidence="6">The sequence shown here is derived from an EMBL/GenBank/DDBJ whole genome shotgun (WGS) entry which is preliminary data.</text>
</comment>
<evidence type="ECO:0000313" key="7">
    <source>
        <dbReference type="Proteomes" id="UP001632037"/>
    </source>
</evidence>
<dbReference type="InterPro" id="IPR013894">
    <property type="entry name" value="RMI1_OB"/>
</dbReference>
<dbReference type="InterPro" id="IPR032199">
    <property type="entry name" value="RMI1_C"/>
</dbReference>
<dbReference type="AlphaFoldDB" id="A0ABD3FJS3"/>
<reference evidence="6 7" key="1">
    <citation type="submission" date="2024-09" db="EMBL/GenBank/DDBJ databases">
        <title>Genome sequencing and assembly of Phytophthora oleae, isolate VK10A, causative agent of rot of olive drupes.</title>
        <authorList>
            <person name="Conti Taguali S."/>
            <person name="Riolo M."/>
            <person name="La Spada F."/>
            <person name="Cacciola S.O."/>
            <person name="Dionisio G."/>
        </authorList>
    </citation>
    <scope>NUCLEOTIDE SEQUENCE [LARGE SCALE GENOMIC DNA]</scope>
    <source>
        <strain evidence="6 7">VK10A</strain>
    </source>
</reference>
<organism evidence="6 7">
    <name type="scientific">Phytophthora oleae</name>
    <dbReference type="NCBI Taxonomy" id="2107226"/>
    <lineage>
        <taxon>Eukaryota</taxon>
        <taxon>Sar</taxon>
        <taxon>Stramenopiles</taxon>
        <taxon>Oomycota</taxon>
        <taxon>Peronosporomycetes</taxon>
        <taxon>Peronosporales</taxon>
        <taxon>Peronosporaceae</taxon>
        <taxon>Phytophthora</taxon>
    </lineage>
</organism>
<evidence type="ECO:0000256" key="2">
    <source>
        <dbReference type="ARBA" id="ARBA00018987"/>
    </source>
</evidence>
<feature type="domain" description="RecQ mediated genome instability protein 1 OB-fold" evidence="4">
    <location>
        <begin position="84"/>
        <end position="182"/>
    </location>
</feature>
<evidence type="ECO:0000256" key="3">
    <source>
        <dbReference type="SAM" id="MobiDB-lite"/>
    </source>
</evidence>
<dbReference type="PANTHER" id="PTHR14790:SF15">
    <property type="entry name" value="RECQ-MEDIATED GENOME INSTABILITY PROTEIN 1"/>
    <property type="match status" value="1"/>
</dbReference>
<feature type="domain" description="RecQ-mediated genome instability protein 1 C-terminal OB-fold" evidence="5">
    <location>
        <begin position="399"/>
        <end position="539"/>
    </location>
</feature>
<protein>
    <recommendedName>
        <fullName evidence="2">RecQ-mediated genome instability protein 1</fullName>
    </recommendedName>
</protein>
<gene>
    <name evidence="6" type="ORF">V7S43_008094</name>
</gene>
<name>A0ABD3FJS3_9STRA</name>
<comment type="similarity">
    <text evidence="1">Belongs to the RMI1 family.</text>
</comment>
<dbReference type="Proteomes" id="UP001632037">
    <property type="component" value="Unassembled WGS sequence"/>
</dbReference>
<dbReference type="PANTHER" id="PTHR14790">
    <property type="entry name" value="RECQ-MEDIATED GENOME INSTABILITY PROTEIN 1 RMI1"/>
    <property type="match status" value="1"/>
</dbReference>